<dbReference type="PROSITE" id="PS51272">
    <property type="entry name" value="SLH"/>
    <property type="match status" value="1"/>
</dbReference>
<evidence type="ECO:0000256" key="2">
    <source>
        <dbReference type="SAM" id="SignalP"/>
    </source>
</evidence>
<gene>
    <name evidence="4" type="primary">omp-alpha_2</name>
    <name evidence="4" type="ORF">VDLFYP95_01016</name>
</gene>
<dbReference type="SUPFAM" id="SSF56935">
    <property type="entry name" value="Porins"/>
    <property type="match status" value="1"/>
</dbReference>
<dbReference type="InterPro" id="IPR051465">
    <property type="entry name" value="Cell_Envelope_Struct_Comp"/>
</dbReference>
<dbReference type="PANTHER" id="PTHR43308:SF1">
    <property type="entry name" value="OUTER MEMBRANE PROTEIN ALPHA"/>
    <property type="match status" value="1"/>
</dbReference>
<feature type="coiled-coil region" evidence="1">
    <location>
        <begin position="75"/>
        <end position="113"/>
    </location>
</feature>
<accession>A0A6N3ASI4</accession>
<feature type="signal peptide" evidence="2">
    <location>
        <begin position="1"/>
        <end position="22"/>
    </location>
</feature>
<sequence>MNKKLVASLVSCMVLGSVSVYAANPFSDVDASSWAYQSVEQLANAGIINGYPDGTFKGNNPITRYEMAQMVAKAMANQDKANAEQQAMINRLADEFSSELNTLGVRVAKLENQVGNVKVTGNYRLRYRGSELKNDTYAYGKHSSFDYRARVIFNAKVNDKTDAVVRIQGSSEFGNSNATQGKINLAYVDHHFGKDTTLRVGRQLYTPGLGLMYDDLVDGARLMYKHGKLDVSASYGYWLGGAPTYQTRENTVTAAMVEVKGKLNKHVTLGGMYGRFHDGKLYQGQDVDALTGKQVKSFIDSPYKNIWGLNANMNFKRWNVFGEWLTAPGVSDSHAWMASLGYGNYDIKKAHTYSVRGQYYYEEANSPIFSSAFAPAYSFYNQHYVDNKGVGHVRNGFKGFVANVNYVPFQNVSIGAYYGFGNKDMDGNKLGDYWRTDVNFMF</sequence>
<proteinExistence type="predicted"/>
<dbReference type="AlphaFoldDB" id="A0A6N3ASI4"/>
<organism evidence="4">
    <name type="scientific">Veillonella dispar</name>
    <dbReference type="NCBI Taxonomy" id="39778"/>
    <lineage>
        <taxon>Bacteria</taxon>
        <taxon>Bacillati</taxon>
        <taxon>Bacillota</taxon>
        <taxon>Negativicutes</taxon>
        <taxon>Veillonellales</taxon>
        <taxon>Veillonellaceae</taxon>
        <taxon>Veillonella</taxon>
    </lineage>
</organism>
<evidence type="ECO:0000313" key="4">
    <source>
        <dbReference type="EMBL" id="VYT90652.1"/>
    </source>
</evidence>
<protein>
    <submittedName>
        <fullName evidence="4">Outer membrane protein alpha</fullName>
    </submittedName>
</protein>
<dbReference type="RefSeq" id="WP_156719353.1">
    <property type="nucleotide sequence ID" value="NZ_CACRUF010000018.1"/>
</dbReference>
<keyword evidence="2" id="KW-0732">Signal</keyword>
<dbReference type="Gene3D" id="2.40.160.100">
    <property type="match status" value="1"/>
</dbReference>
<name>A0A6N3ASI4_9FIRM</name>
<feature type="domain" description="SLH" evidence="3">
    <location>
        <begin position="22"/>
        <end position="85"/>
    </location>
</feature>
<dbReference type="Pfam" id="PF00395">
    <property type="entry name" value="SLH"/>
    <property type="match status" value="1"/>
</dbReference>
<reference evidence="4" key="1">
    <citation type="submission" date="2019-11" db="EMBL/GenBank/DDBJ databases">
        <authorList>
            <person name="Feng L."/>
        </authorList>
    </citation>
    <scope>NUCLEOTIDE SEQUENCE</scope>
    <source>
        <strain evidence="4">VdisparLFYP95</strain>
    </source>
</reference>
<dbReference type="InterPro" id="IPR001119">
    <property type="entry name" value="SLH_dom"/>
</dbReference>
<dbReference type="EMBL" id="CACRUF010000018">
    <property type="protein sequence ID" value="VYT90652.1"/>
    <property type="molecule type" value="Genomic_DNA"/>
</dbReference>
<dbReference type="PANTHER" id="PTHR43308">
    <property type="entry name" value="OUTER MEMBRANE PROTEIN ALPHA-RELATED"/>
    <property type="match status" value="1"/>
</dbReference>
<feature type="chain" id="PRO_5026806081" evidence="2">
    <location>
        <begin position="23"/>
        <end position="442"/>
    </location>
</feature>
<evidence type="ECO:0000256" key="1">
    <source>
        <dbReference type="SAM" id="Coils"/>
    </source>
</evidence>
<keyword evidence="1" id="KW-0175">Coiled coil</keyword>
<dbReference type="InterPro" id="IPR053728">
    <property type="entry name" value="Alginate_Permeability_Chnl"/>
</dbReference>
<evidence type="ECO:0000259" key="3">
    <source>
        <dbReference type="PROSITE" id="PS51272"/>
    </source>
</evidence>